<reference evidence="1" key="1">
    <citation type="submission" date="2017-10" db="EMBL/GenBank/DDBJ databases">
        <authorList>
            <person name="Banno H."/>
            <person name="Chua N.-H."/>
        </authorList>
    </citation>
    <scope>NUCLEOTIDE SEQUENCE [LARGE SCALE GENOMIC DNA]</scope>
</reference>
<sequence length="146" mass="17393">MSRYNILSNFDVNDMRRTFDEFYEYKSVVNDEKYMCFSSTIELLDDLVASVTITKYNEHIQYFGVWDHKLSHVIFDSQDEGFVQIFDIDSILSNDCLKEFISINDIEDADLERFRLTRENIIVLFNLHSQILQKLKKDETIQKIVL</sequence>
<dbReference type="Proteomes" id="UP000240931">
    <property type="component" value="Segment"/>
</dbReference>
<dbReference type="RefSeq" id="YP_009623980.1">
    <property type="nucleotide sequence ID" value="NC_042116.1"/>
</dbReference>
<protein>
    <submittedName>
        <fullName evidence="1">Uncharacterized protein</fullName>
    </submittedName>
</protein>
<evidence type="ECO:0000313" key="4">
    <source>
        <dbReference type="Proteomes" id="UP000317227"/>
    </source>
</evidence>
<evidence type="ECO:0000313" key="2">
    <source>
        <dbReference type="EMBL" id="VUE36416.1"/>
    </source>
</evidence>
<name>A0A2C9CXT7_9CAUD</name>
<dbReference type="EMBL" id="LT960551">
    <property type="protein sequence ID" value="SOK58647.1"/>
    <property type="molecule type" value="Genomic_DNA"/>
</dbReference>
<dbReference type="KEGG" id="vg:40100788"/>
<accession>A0A2C9CXT7</accession>
<evidence type="ECO:0000313" key="3">
    <source>
        <dbReference type="Proteomes" id="UP000240931"/>
    </source>
</evidence>
<organism evidence="1 3">
    <name type="scientific">Yersinia phage fHe-Yen9-04</name>
    <dbReference type="NCBI Taxonomy" id="2052742"/>
    <lineage>
        <taxon>Viruses</taxon>
        <taxon>Duplodnaviria</taxon>
        <taxon>Heunggongvirae</taxon>
        <taxon>Uroviricota</taxon>
        <taxon>Caudoviricetes</taxon>
        <taxon>Eneladusvirus</taxon>
        <taxon>Eneladusvirus Yen904</taxon>
    </lineage>
</organism>
<gene>
    <name evidence="1" type="primary">g370</name>
</gene>
<dbReference type="Proteomes" id="UP000317227">
    <property type="component" value="Segment"/>
</dbReference>
<dbReference type="OrthoDB" id="31430at10239"/>
<dbReference type="EMBL" id="LR596615">
    <property type="protein sequence ID" value="VUE36416.1"/>
    <property type="molecule type" value="Genomic_DNA"/>
</dbReference>
<reference evidence="3" key="2">
    <citation type="submission" date="2017-10" db="EMBL/GenBank/DDBJ databases">
        <authorList>
            <person name="Skurnik M."/>
        </authorList>
    </citation>
    <scope>NUCLEOTIDE SEQUENCE [LARGE SCALE GENOMIC DNA]</scope>
</reference>
<proteinExistence type="predicted"/>
<evidence type="ECO:0000313" key="1">
    <source>
        <dbReference type="EMBL" id="SOK58647.1"/>
    </source>
</evidence>
<reference evidence="2 4" key="3">
    <citation type="submission" date="2019-06" db="EMBL/GenBank/DDBJ databases">
        <authorList>
            <person name="Bower L."/>
            <person name="Leinonen R."/>
        </authorList>
    </citation>
    <scope>NUCLEOTIDE SEQUENCE [LARGE SCALE GENOMIC DNA]</scope>
</reference>
<dbReference type="GeneID" id="40100788"/>
<keyword evidence="3" id="KW-1185">Reference proteome</keyword>